<gene>
    <name evidence="1" type="ORF">UR73_C0037G0016</name>
</gene>
<evidence type="ECO:0000313" key="1">
    <source>
        <dbReference type="EMBL" id="KKP74707.1"/>
    </source>
</evidence>
<dbReference type="Proteomes" id="UP000034816">
    <property type="component" value="Unassembled WGS sequence"/>
</dbReference>
<organism evidence="1 2">
    <name type="scientific">candidate division WS6 bacterium GW2011_GWF1_35_23</name>
    <dbReference type="NCBI Taxonomy" id="1619097"/>
    <lineage>
        <taxon>Bacteria</taxon>
        <taxon>Candidatus Dojkabacteria</taxon>
    </lineage>
</organism>
<name>A0A0G0F5B5_9BACT</name>
<dbReference type="AlphaFoldDB" id="A0A0G0F5B5"/>
<comment type="caution">
    <text evidence="1">The sequence shown here is derived from an EMBL/GenBank/DDBJ whole genome shotgun (WGS) entry which is preliminary data.</text>
</comment>
<protein>
    <submittedName>
        <fullName evidence="1">Uncharacterized protein</fullName>
    </submittedName>
</protein>
<accession>A0A0G0F5B5</accession>
<sequence>MEQAVVNRAEVLLQKRNLNLPSKPFMVKHEKMPAIIHGSELTEAYNRTDLEAAYVLFKCKELKVLKDIQLEDQRIFAFYIEFIHMGWTKKIFDQRFEAVKRAKLYGTVLDFSTWMESEITYNESDFELEVDRRINSLIQKGERLSRMDIELTDEEKKYVQMAAAKKIEYELKVKRIEIMEKAIESLREKYLKTLKGKKLKIAEMDLAKEQLLQTGYLT</sequence>
<dbReference type="EMBL" id="LBQH01000037">
    <property type="protein sequence ID" value="KKP74707.1"/>
    <property type="molecule type" value="Genomic_DNA"/>
</dbReference>
<evidence type="ECO:0000313" key="2">
    <source>
        <dbReference type="Proteomes" id="UP000034816"/>
    </source>
</evidence>
<reference evidence="1 2" key="1">
    <citation type="journal article" date="2015" name="Nature">
        <title>rRNA introns, odd ribosomes, and small enigmatic genomes across a large radiation of phyla.</title>
        <authorList>
            <person name="Brown C.T."/>
            <person name="Hug L.A."/>
            <person name="Thomas B.C."/>
            <person name="Sharon I."/>
            <person name="Castelle C.J."/>
            <person name="Singh A."/>
            <person name="Wilkins M.J."/>
            <person name="Williams K.H."/>
            <person name="Banfield J.F."/>
        </authorList>
    </citation>
    <scope>NUCLEOTIDE SEQUENCE [LARGE SCALE GENOMIC DNA]</scope>
</reference>
<proteinExistence type="predicted"/>